<accession>A0A2J8XJ71</accession>
<protein>
    <submittedName>
        <fullName evidence="2">MPHOSPH9 isoform 4</fullName>
    </submittedName>
</protein>
<dbReference type="EMBL" id="NDHI03003364">
    <property type="protein sequence ID" value="PNJ82079.1"/>
    <property type="molecule type" value="Genomic_DNA"/>
</dbReference>
<sequence>MEEFDLVKTLHKTSSSVESDKNSLHSLGLNLNTESNAITSWAQKLKQN</sequence>
<reference evidence="2" key="1">
    <citation type="submission" date="2017-12" db="EMBL/GenBank/DDBJ databases">
        <title>High-resolution comparative analysis of great ape genomes.</title>
        <authorList>
            <person name="Pollen A."/>
            <person name="Hastie A."/>
            <person name="Hormozdiari F."/>
            <person name="Dougherty M."/>
            <person name="Liu R."/>
            <person name="Chaisson M."/>
            <person name="Hoppe E."/>
            <person name="Hill C."/>
            <person name="Pang A."/>
            <person name="Hillier L."/>
            <person name="Baker C."/>
            <person name="Armstrong J."/>
            <person name="Shendure J."/>
            <person name="Paten B."/>
            <person name="Wilson R."/>
            <person name="Chao H."/>
            <person name="Schneider V."/>
            <person name="Ventura M."/>
            <person name="Kronenberg Z."/>
            <person name="Murali S."/>
            <person name="Gordon D."/>
            <person name="Cantsilieris S."/>
            <person name="Munson K."/>
            <person name="Nelson B."/>
            <person name="Raja A."/>
            <person name="Underwood J."/>
            <person name="Diekhans M."/>
            <person name="Fiddes I."/>
            <person name="Haussler D."/>
            <person name="Eichler E."/>
        </authorList>
    </citation>
    <scope>NUCLEOTIDE SEQUENCE [LARGE SCALE GENOMIC DNA]</scope>
    <source>
        <strain evidence="2">Susie</strain>
    </source>
</reference>
<evidence type="ECO:0000313" key="2">
    <source>
        <dbReference type="EMBL" id="PNJ82079.1"/>
    </source>
</evidence>
<feature type="non-terminal residue" evidence="2">
    <location>
        <position position="48"/>
    </location>
</feature>
<organism evidence="2">
    <name type="scientific">Pongo abelii</name>
    <name type="common">Sumatran orangutan</name>
    <name type="synonym">Pongo pygmaeus abelii</name>
    <dbReference type="NCBI Taxonomy" id="9601"/>
    <lineage>
        <taxon>Eukaryota</taxon>
        <taxon>Metazoa</taxon>
        <taxon>Chordata</taxon>
        <taxon>Craniata</taxon>
        <taxon>Vertebrata</taxon>
        <taxon>Euteleostomi</taxon>
        <taxon>Mammalia</taxon>
        <taxon>Eutheria</taxon>
        <taxon>Euarchontoglires</taxon>
        <taxon>Primates</taxon>
        <taxon>Haplorrhini</taxon>
        <taxon>Catarrhini</taxon>
        <taxon>Hominidae</taxon>
        <taxon>Pongo</taxon>
    </lineage>
</organism>
<proteinExistence type="predicted"/>
<feature type="region of interest" description="Disordered" evidence="1">
    <location>
        <begin position="1"/>
        <end position="23"/>
    </location>
</feature>
<gene>
    <name evidence="2" type="ORF">CR201_G0000805</name>
</gene>
<dbReference type="AlphaFoldDB" id="A0A2J8XJ71"/>
<evidence type="ECO:0000256" key="1">
    <source>
        <dbReference type="SAM" id="MobiDB-lite"/>
    </source>
</evidence>
<name>A0A2J8XJ71_PONAB</name>
<comment type="caution">
    <text evidence="2">The sequence shown here is derived from an EMBL/GenBank/DDBJ whole genome shotgun (WGS) entry which is preliminary data.</text>
</comment>